<gene>
    <name evidence="6" type="ORF">EDC61_10365</name>
</gene>
<dbReference type="InterPro" id="IPR038440">
    <property type="entry name" value="FimV_C_sf"/>
</dbReference>
<dbReference type="InterPro" id="IPR020012">
    <property type="entry name" value="LysM_FimV"/>
</dbReference>
<organism evidence="6 7">
    <name type="scientific">Sulfuritortus calidifontis</name>
    <dbReference type="NCBI Taxonomy" id="1914471"/>
    <lineage>
        <taxon>Bacteria</taxon>
        <taxon>Pseudomonadati</taxon>
        <taxon>Pseudomonadota</taxon>
        <taxon>Betaproteobacteria</taxon>
        <taxon>Nitrosomonadales</taxon>
        <taxon>Thiobacillaceae</taxon>
        <taxon>Sulfuritortus</taxon>
    </lineage>
</organism>
<feature type="signal peptide" evidence="4">
    <location>
        <begin position="1"/>
        <end position="23"/>
    </location>
</feature>
<dbReference type="Proteomes" id="UP000295135">
    <property type="component" value="Unassembled WGS sequence"/>
</dbReference>
<evidence type="ECO:0000256" key="4">
    <source>
        <dbReference type="SAM" id="SignalP"/>
    </source>
</evidence>
<evidence type="ECO:0000259" key="5">
    <source>
        <dbReference type="Pfam" id="PF25800"/>
    </source>
</evidence>
<evidence type="ECO:0000256" key="2">
    <source>
        <dbReference type="SAM" id="MobiDB-lite"/>
    </source>
</evidence>
<keyword evidence="4" id="KW-0732">Signal</keyword>
<evidence type="ECO:0000313" key="7">
    <source>
        <dbReference type="Proteomes" id="UP000295135"/>
    </source>
</evidence>
<dbReference type="InterPro" id="IPR020011">
    <property type="entry name" value="FimV_C"/>
</dbReference>
<feature type="compositionally biased region" description="Low complexity" evidence="2">
    <location>
        <begin position="136"/>
        <end position="158"/>
    </location>
</feature>
<dbReference type="NCBIfam" id="TIGR03504">
    <property type="entry name" value="FimV_Cterm"/>
    <property type="match status" value="1"/>
</dbReference>
<dbReference type="Pfam" id="PF25800">
    <property type="entry name" value="FimV_N"/>
    <property type="match status" value="1"/>
</dbReference>
<feature type="region of interest" description="Disordered" evidence="2">
    <location>
        <begin position="135"/>
        <end position="181"/>
    </location>
</feature>
<feature type="compositionally biased region" description="Basic and acidic residues" evidence="2">
    <location>
        <begin position="278"/>
        <end position="287"/>
    </location>
</feature>
<dbReference type="InterPro" id="IPR057840">
    <property type="entry name" value="FimV_N"/>
</dbReference>
<keyword evidence="3" id="KW-1133">Transmembrane helix</keyword>
<protein>
    <submittedName>
        <fullName evidence="6">Pilus assembly protein FimV</fullName>
    </submittedName>
</protein>
<feature type="region of interest" description="Disordered" evidence="2">
    <location>
        <begin position="272"/>
        <end position="306"/>
    </location>
</feature>
<feature type="chain" id="PRO_5020991185" evidence="4">
    <location>
        <begin position="24"/>
        <end position="899"/>
    </location>
</feature>
<feature type="domain" description="FimV N-terminal" evidence="5">
    <location>
        <begin position="24"/>
        <end position="131"/>
    </location>
</feature>
<dbReference type="RefSeq" id="WP_165919097.1">
    <property type="nucleotide sequence ID" value="NZ_AP018721.1"/>
</dbReference>
<accession>A0A4R3JWZ6</accession>
<keyword evidence="3" id="KW-0812">Transmembrane</keyword>
<feature type="region of interest" description="Disordered" evidence="2">
    <location>
        <begin position="643"/>
        <end position="662"/>
    </location>
</feature>
<feature type="compositionally biased region" description="Basic and acidic residues" evidence="2">
    <location>
        <begin position="160"/>
        <end position="181"/>
    </location>
</feature>
<feature type="coiled-coil region" evidence="1">
    <location>
        <begin position="333"/>
        <end position="374"/>
    </location>
</feature>
<feature type="compositionally biased region" description="Low complexity" evidence="2">
    <location>
        <begin position="740"/>
        <end position="760"/>
    </location>
</feature>
<evidence type="ECO:0000256" key="1">
    <source>
        <dbReference type="SAM" id="Coils"/>
    </source>
</evidence>
<dbReference type="NCBIfam" id="TIGR03505">
    <property type="entry name" value="FimV_core"/>
    <property type="match status" value="1"/>
</dbReference>
<feature type="region of interest" description="Disordered" evidence="2">
    <location>
        <begin position="731"/>
        <end position="761"/>
    </location>
</feature>
<feature type="region of interest" description="Disordered" evidence="2">
    <location>
        <begin position="375"/>
        <end position="418"/>
    </location>
</feature>
<keyword evidence="7" id="KW-1185">Reference proteome</keyword>
<reference evidence="6 7" key="1">
    <citation type="submission" date="2019-03" db="EMBL/GenBank/DDBJ databases">
        <title>Genomic Encyclopedia of Type Strains, Phase IV (KMG-IV): sequencing the most valuable type-strain genomes for metagenomic binning, comparative biology and taxonomic classification.</title>
        <authorList>
            <person name="Goeker M."/>
        </authorList>
    </citation>
    <scope>NUCLEOTIDE SEQUENCE [LARGE SCALE GENOMIC DNA]</scope>
    <source>
        <strain evidence="6 7">DSM 103923</strain>
    </source>
</reference>
<keyword evidence="1" id="KW-0175">Coiled coil</keyword>
<proteinExistence type="predicted"/>
<dbReference type="Gene3D" id="1.20.58.2200">
    <property type="match status" value="1"/>
</dbReference>
<dbReference type="AlphaFoldDB" id="A0A4R3JWZ6"/>
<evidence type="ECO:0000256" key="3">
    <source>
        <dbReference type="SAM" id="Phobius"/>
    </source>
</evidence>
<name>A0A4R3JWZ6_9PROT</name>
<sequence length="899" mass="93928">MHKTSKISGLLAALLLAWGQADAAGLGRLSVQSALGQPLKAEIELYSVTKEEMQSISARLASVDAFRQARIERLDALNSLRFSVDTRPNGQPIIRVSSSAPITDPFLDLLIELNWPSGRLLREYTLLLDPPAEAKPAPVERAAPTPTTAPTVSKPAAAEKAAEVTKPAVKEEAKPAKAEKPAVKEYGPVKKGETLRSIAGKLKPEAATIEQMMVGLYQANKESFLDGNMNRLKKGEVLKVPELENLMLAASPSHARQMVQQQAAEWHAARAQAQAREAAPEPAKDKAAATGKIEAAKPAAPVAAPAPAKDVLKLSKGEPVTAGKVDAKTTERLHALEEDLAAKSRALKEAQDRVAQLEKTVQDLQRLIELKAQQPVAAPVPDAKPAEPQPPTPAVEAAKPAAPAPAPEAKPEPKPEPGLIDTLLANPLYLGGGLAGVLLLALLGISIARRRRQQNKPGDLASLNTGLFGATAGPAAAATAVPTAARAESSVLTDFSRLGLGAIDTQEIDPIAEAEVYLAYGKDAQAEEILRDALSKNPGREDILLKLLEIYHGRKDTATFETTARDLQSALGGDTAAPSWTKAAGMGREIDPANPLYAVAAVAAAASVLDMEMPAAEAAVEMPAAEPVSEPAPSVLPPGLDFEFTMTPPAAEAEPGPFDAMPSLDFSAELAQAPEAVEATEPEQVAEPDMLQALEAMPGMPAEPEAIPVEALAEAPAPSVASEMTLPDLDFGDLNLELGESAPPAAEEPAAAAPEAAPSALPNLDFGGLDLALESAEPAAELAPAAQVEPQTQAEPALEMPAPAAAEPAAEMELPDLDFGNLNLSEAEASVAAEPEPVAETPAEAQDELWAEVNTKLDLARAYIEMGDKEGAREILQEVLAEGNSQQAAEANKLLSEAV</sequence>
<keyword evidence="3" id="KW-0472">Membrane</keyword>
<feature type="transmembrane region" description="Helical" evidence="3">
    <location>
        <begin position="428"/>
        <end position="448"/>
    </location>
</feature>
<dbReference type="EMBL" id="SLZY01000003">
    <property type="protein sequence ID" value="TCS72943.1"/>
    <property type="molecule type" value="Genomic_DNA"/>
</dbReference>
<evidence type="ECO:0000313" key="6">
    <source>
        <dbReference type="EMBL" id="TCS72943.1"/>
    </source>
</evidence>
<comment type="caution">
    <text evidence="6">The sequence shown here is derived from an EMBL/GenBank/DDBJ whole genome shotgun (WGS) entry which is preliminary data.</text>
</comment>
<feature type="compositionally biased region" description="Low complexity" evidence="2">
    <location>
        <begin position="296"/>
        <end position="306"/>
    </location>
</feature>